<protein>
    <submittedName>
        <fullName evidence="2">Fructose-bisphosphate aldolase</fullName>
    </submittedName>
</protein>
<reference evidence="2 3" key="1">
    <citation type="submission" date="2018-02" db="EMBL/GenBank/DDBJ databases">
        <title>8 Nocardia nova and 1 Nocardia cyriacigeorgica strain used for evolution to TMP-SMX.</title>
        <authorList>
            <person name="Mehta H."/>
            <person name="Weng J."/>
            <person name="Shamoo Y."/>
        </authorList>
    </citation>
    <scope>NUCLEOTIDE SEQUENCE [LARGE SCALE GENOMIC DNA]</scope>
    <source>
        <strain evidence="2 3">BAA2227</strain>
    </source>
</reference>
<dbReference type="PIRSF" id="PIRSF021505">
    <property type="entry name" value="O_gly_hdrol"/>
    <property type="match status" value="1"/>
</dbReference>
<keyword evidence="3" id="KW-1185">Reference proteome</keyword>
<gene>
    <name evidence="2" type="ORF">C5F51_33195</name>
</gene>
<feature type="region of interest" description="Disordered" evidence="1">
    <location>
        <begin position="1"/>
        <end position="22"/>
    </location>
</feature>
<name>A0A2S5ZW01_9NOCA</name>
<feature type="compositionally biased region" description="Basic and acidic residues" evidence="1">
    <location>
        <begin position="1"/>
        <end position="10"/>
    </location>
</feature>
<evidence type="ECO:0000256" key="1">
    <source>
        <dbReference type="SAM" id="MobiDB-lite"/>
    </source>
</evidence>
<dbReference type="PANTHER" id="PTHR47791:SF3">
    <property type="entry name" value="MEIOTICALLY UP-REGULATED GENE 191 PROTEIN"/>
    <property type="match status" value="1"/>
</dbReference>
<evidence type="ECO:0000313" key="3">
    <source>
        <dbReference type="Proteomes" id="UP000238356"/>
    </source>
</evidence>
<feature type="region of interest" description="Disordered" evidence="1">
    <location>
        <begin position="344"/>
        <end position="374"/>
    </location>
</feature>
<feature type="compositionally biased region" description="Low complexity" evidence="1">
    <location>
        <begin position="348"/>
        <end position="365"/>
    </location>
</feature>
<dbReference type="Pfam" id="PF03663">
    <property type="entry name" value="Glyco_hydro_76"/>
    <property type="match status" value="1"/>
</dbReference>
<proteinExistence type="predicted"/>
<dbReference type="InterPro" id="IPR014512">
    <property type="entry name" value="O_gly_hydro"/>
</dbReference>
<evidence type="ECO:0000313" key="2">
    <source>
        <dbReference type="EMBL" id="PPJ21680.1"/>
    </source>
</evidence>
<dbReference type="PANTHER" id="PTHR47791">
    <property type="entry name" value="MEIOTICALLY UP-REGULATED GENE 191 PROTEIN"/>
    <property type="match status" value="1"/>
</dbReference>
<dbReference type="RefSeq" id="WP_104364696.1">
    <property type="nucleotide sequence ID" value="NZ_PSZB01000042.1"/>
</dbReference>
<dbReference type="InterPro" id="IPR053169">
    <property type="entry name" value="MUG_Protein"/>
</dbReference>
<dbReference type="InterPro" id="IPR005198">
    <property type="entry name" value="Glyco_hydro_76"/>
</dbReference>
<dbReference type="AlphaFoldDB" id="A0A2S5ZW01"/>
<dbReference type="Proteomes" id="UP000238356">
    <property type="component" value="Unassembled WGS sequence"/>
</dbReference>
<dbReference type="EMBL" id="PSZD01000035">
    <property type="protein sequence ID" value="PPJ21680.1"/>
    <property type="molecule type" value="Genomic_DNA"/>
</dbReference>
<dbReference type="InterPro" id="IPR008928">
    <property type="entry name" value="6-hairpin_glycosidase_sf"/>
</dbReference>
<sequence>MNSRSDDVQPRPHLRRGRARVDSAAEPGADIWAQRADAAESAIVSRHLRRLWLLPGAELGVVGWPATTAERLFISWNYWWQAHLVDCAIDAADREATPARTGRIAAIAHAHRLRNITGWTNNYYDDMAWLALALERAERTRGITEVRGGLIALEQQLMAGWQPEIGAVPWRKGSDYFNAPANGPVAIALARLGHHERAAQIADWIDATLRDPETGLILDGIHLPSGRIERPTFSYCQGVVLGLETELAVRTGDVRHLERVQRLLRAVEDRMTERNVVTGGGGGDGGLFNGILARYLALVAIMLPGDEVAHRSARRSAAAIVKASARAAWDHRLEVEGDPLFGHDWNEPARLPGGTAGAARPTPGGSVTSSRTPERDLSVQLSGWMLMEAAHVVTAAGL</sequence>
<comment type="caution">
    <text evidence="2">The sequence shown here is derived from an EMBL/GenBank/DDBJ whole genome shotgun (WGS) entry which is preliminary data.</text>
</comment>
<dbReference type="GO" id="GO:0005975">
    <property type="term" value="P:carbohydrate metabolic process"/>
    <property type="evidence" value="ECO:0007669"/>
    <property type="project" value="InterPro"/>
</dbReference>
<dbReference type="SUPFAM" id="SSF48208">
    <property type="entry name" value="Six-hairpin glycosidases"/>
    <property type="match status" value="1"/>
</dbReference>
<accession>A0A2S5ZW01</accession>
<dbReference type="Gene3D" id="1.50.10.20">
    <property type="match status" value="1"/>
</dbReference>
<organism evidence="2 3">
    <name type="scientific">Nocardia nova</name>
    <dbReference type="NCBI Taxonomy" id="37330"/>
    <lineage>
        <taxon>Bacteria</taxon>
        <taxon>Bacillati</taxon>
        <taxon>Actinomycetota</taxon>
        <taxon>Actinomycetes</taxon>
        <taxon>Mycobacteriales</taxon>
        <taxon>Nocardiaceae</taxon>
        <taxon>Nocardia</taxon>
    </lineage>
</organism>